<feature type="region of interest" description="Disordered" evidence="1">
    <location>
        <begin position="831"/>
        <end position="1093"/>
    </location>
</feature>
<feature type="region of interest" description="Disordered" evidence="1">
    <location>
        <begin position="757"/>
        <end position="805"/>
    </location>
</feature>
<dbReference type="RefSeq" id="XP_033455608.1">
    <property type="nucleotide sequence ID" value="XM_033601991.1"/>
</dbReference>
<evidence type="ECO:0000313" key="3">
    <source>
        <dbReference type="Proteomes" id="UP000504637"/>
    </source>
</evidence>
<feature type="compositionally biased region" description="Polar residues" evidence="1">
    <location>
        <begin position="46"/>
        <end position="91"/>
    </location>
</feature>
<feature type="region of interest" description="Disordered" evidence="1">
    <location>
        <begin position="1"/>
        <end position="91"/>
    </location>
</feature>
<keyword evidence="3" id="KW-1185">Reference proteome</keyword>
<feature type="domain" description="DUF7165" evidence="2">
    <location>
        <begin position="457"/>
        <end position="539"/>
    </location>
</feature>
<evidence type="ECO:0000256" key="1">
    <source>
        <dbReference type="SAM" id="MobiDB-lite"/>
    </source>
</evidence>
<organism evidence="4">
    <name type="scientific">Dissoconium aciculare CBS 342.82</name>
    <dbReference type="NCBI Taxonomy" id="1314786"/>
    <lineage>
        <taxon>Eukaryota</taxon>
        <taxon>Fungi</taxon>
        <taxon>Dikarya</taxon>
        <taxon>Ascomycota</taxon>
        <taxon>Pezizomycotina</taxon>
        <taxon>Dothideomycetes</taxon>
        <taxon>Dothideomycetidae</taxon>
        <taxon>Mycosphaerellales</taxon>
        <taxon>Dissoconiaceae</taxon>
        <taxon>Dissoconium</taxon>
    </lineage>
</organism>
<protein>
    <recommendedName>
        <fullName evidence="2">DUF7165 domain-containing protein</fullName>
    </recommendedName>
</protein>
<feature type="region of interest" description="Disordered" evidence="1">
    <location>
        <begin position="556"/>
        <end position="595"/>
    </location>
</feature>
<proteinExistence type="predicted"/>
<feature type="compositionally biased region" description="Polar residues" evidence="1">
    <location>
        <begin position="1032"/>
        <end position="1043"/>
    </location>
</feature>
<feature type="compositionally biased region" description="Low complexity" evidence="1">
    <location>
        <begin position="923"/>
        <end position="938"/>
    </location>
</feature>
<feature type="compositionally biased region" description="Pro residues" evidence="1">
    <location>
        <begin position="974"/>
        <end position="983"/>
    </location>
</feature>
<feature type="compositionally biased region" description="Basic and acidic residues" evidence="1">
    <location>
        <begin position="15"/>
        <end position="30"/>
    </location>
</feature>
<evidence type="ECO:0000259" key="2">
    <source>
        <dbReference type="Pfam" id="PF23749"/>
    </source>
</evidence>
<gene>
    <name evidence="4" type="ORF">K489DRAFT_327429</name>
</gene>
<dbReference type="Gene3D" id="2.130.10.10">
    <property type="entry name" value="YVTN repeat-like/Quinoprotein amine dehydrogenase"/>
    <property type="match status" value="1"/>
</dbReference>
<feature type="compositionally biased region" description="Polar residues" evidence="1">
    <location>
        <begin position="1"/>
        <end position="12"/>
    </location>
</feature>
<feature type="compositionally biased region" description="Basic residues" evidence="1">
    <location>
        <begin position="1044"/>
        <end position="1055"/>
    </location>
</feature>
<reference evidence="4" key="3">
    <citation type="submission" date="2025-08" db="UniProtKB">
        <authorList>
            <consortium name="RefSeq"/>
        </authorList>
    </citation>
    <scope>IDENTIFICATION</scope>
    <source>
        <strain evidence="4">CBS 342.82</strain>
    </source>
</reference>
<evidence type="ECO:0000313" key="4">
    <source>
        <dbReference type="RefSeq" id="XP_033455608.1"/>
    </source>
</evidence>
<dbReference type="SUPFAM" id="SSF82171">
    <property type="entry name" value="DPP6 N-terminal domain-like"/>
    <property type="match status" value="1"/>
</dbReference>
<reference evidence="4" key="2">
    <citation type="submission" date="2020-04" db="EMBL/GenBank/DDBJ databases">
        <authorList>
            <consortium name="NCBI Genome Project"/>
        </authorList>
    </citation>
    <scope>NUCLEOTIDE SEQUENCE</scope>
    <source>
        <strain evidence="4">CBS 342.82</strain>
    </source>
</reference>
<feature type="compositionally biased region" description="Low complexity" evidence="1">
    <location>
        <begin position="865"/>
        <end position="883"/>
    </location>
</feature>
<dbReference type="Proteomes" id="UP000504637">
    <property type="component" value="Unplaced"/>
</dbReference>
<dbReference type="Pfam" id="PF23749">
    <property type="entry name" value="DUF7165"/>
    <property type="match status" value="2"/>
</dbReference>
<dbReference type="GeneID" id="54359791"/>
<dbReference type="InterPro" id="IPR015943">
    <property type="entry name" value="WD40/YVTN_repeat-like_dom_sf"/>
</dbReference>
<feature type="compositionally biased region" description="Polar residues" evidence="1">
    <location>
        <begin position="840"/>
        <end position="854"/>
    </location>
</feature>
<feature type="compositionally biased region" description="Polar residues" evidence="1">
    <location>
        <begin position="556"/>
        <end position="565"/>
    </location>
</feature>
<sequence>MPEQSNSQTSAPPHQRSESEDYADELRDVPTEIVSSNAPNIAAVQDFSNGQTRNNGDVSFGASSPINPTEDPSTARRSSATGGASGVQRRSSTYSLLSVQANPTGLGSTDHVRYSWQSVEDSEPSRPRIHVIKLFSNTVTASAGFPQGEAFGFAMSPSGRRIAAYNSARLYILQTAALPVGISQDYALKRRPLAVEITDETSTIAILADDHTVNIYTAGAQGLRRTRTITLDYPSNCIALAPAGGLLAVAYEGGVEIFSLDPNALPTDRRAVRSTRMDRLSFSEDGASLLGTTTRINVSSTVVVNVPIFPAAPNGVPTADELKEAWCSELLHPENVRNSSHATFLREGGTTCNERLFAWNGVVDTFGILSVNNLEYGNIDFPVVISPPLSTCGGLGAAMNSCPAVDEDGDTVAMIVNDRTVRLYIVPPKGTPAAANIEAHSIDHELDAGYGCPFADVKWVYNPVSAEGSLQSQTRIKGRLLVTSPGGIVENGMSAEETFEDIEGGRIILFDFDPQFAGQPGKTFNLTLGKGTPQLLDEEPVSVADQVALVRRRTVNQSRKGNLSSKPVALGRSATTLGSRRLSRQDTSGEGTDRHSMIHRSSMLSTGSIQPERRLSLVDVAEGEELPLAVDEPYAQSAPRSHVSLQRAATNAQRHRFQALEERQQEHVTADSTGGYLTLPEYTEEPNAPLPSRFRAMAGLDPPAMFDPRTAAIATVPSADAASPAPLSHASGAVDMDASLAEDAETTFADMVRTMPSSAAVNTEPPPSATSQSFDSRAMSEETQRSSSRQHLPVGPSGSGQEPVLSNLPRSLARAYANAPVVDPMHAGNGITSADWDSVSPIQARSTSRSQFRNPQIDDRRRDVISPMQSSPQSSPVGPGPSIAFWPETGGIPPGFGNYDNDSSSNGASMRRLPPHMQSFRRAAAAAAAIQDANAPGAPQSRYDPSSSRIPAQQPPPQTAPASTATHPVTAWHPPAPSAPKPSAPTGKRTKSRRAIVSSSGAPHDLPHHHHRRHSSGGGGGGGEQQPDRHNINGSAASPTAPRSSKRTGMFRRNKTTPDLRTLTSTSTSRLPNSSSGRRRDDDDYDDDGNNSMMETRSTVTWLAKRDRMGEKCALM</sequence>
<dbReference type="OrthoDB" id="3925024at2759"/>
<name>A0A6J3LVC2_9PEZI</name>
<reference evidence="4" key="1">
    <citation type="submission" date="2020-01" db="EMBL/GenBank/DDBJ databases">
        <authorList>
            <consortium name="DOE Joint Genome Institute"/>
            <person name="Haridas S."/>
            <person name="Albert R."/>
            <person name="Binder M."/>
            <person name="Bloem J."/>
            <person name="Labutti K."/>
            <person name="Salamov A."/>
            <person name="Andreopoulos B."/>
            <person name="Baker S.E."/>
            <person name="Barry K."/>
            <person name="Bills G."/>
            <person name="Bluhm B.H."/>
            <person name="Cannon C."/>
            <person name="Castanera R."/>
            <person name="Culley D.E."/>
            <person name="Daum C."/>
            <person name="Ezra D."/>
            <person name="Gonzalez J.B."/>
            <person name="Henrissat B."/>
            <person name="Kuo A."/>
            <person name="Liang C."/>
            <person name="Lipzen A."/>
            <person name="Lutzoni F."/>
            <person name="Magnuson J."/>
            <person name="Mondo S."/>
            <person name="Nolan M."/>
            <person name="Ohm R."/>
            <person name="Pangilinan J."/>
            <person name="Park H.-J."/>
            <person name="Ramirez L."/>
            <person name="Alfaro M."/>
            <person name="Sun H."/>
            <person name="Tritt A."/>
            <person name="Yoshinaga Y."/>
            <person name="Zwiers L.-H."/>
            <person name="Turgeon B.G."/>
            <person name="Goodwin S.B."/>
            <person name="Spatafora J.W."/>
            <person name="Crous P.W."/>
            <person name="Grigoriev I.V."/>
        </authorList>
    </citation>
    <scope>NUCLEOTIDE SEQUENCE</scope>
    <source>
        <strain evidence="4">CBS 342.82</strain>
    </source>
</reference>
<dbReference type="InterPro" id="IPR055589">
    <property type="entry name" value="DUF7165"/>
</dbReference>
<accession>A0A6J3LVC2</accession>
<dbReference type="AlphaFoldDB" id="A0A6J3LVC2"/>
<feature type="compositionally biased region" description="Low complexity" evidence="1">
    <location>
        <begin position="1057"/>
        <end position="1076"/>
    </location>
</feature>
<feature type="domain" description="DUF7165" evidence="2">
    <location>
        <begin position="127"/>
        <end position="432"/>
    </location>
</feature>